<keyword evidence="10" id="KW-1185">Reference proteome</keyword>
<evidence type="ECO:0000256" key="2">
    <source>
        <dbReference type="ARBA" id="ARBA00022692"/>
    </source>
</evidence>
<comment type="subcellular location">
    <subcellularLocation>
        <location evidence="7">Cell membrane</location>
        <topology evidence="7">Single-pass membrane protein</topology>
    </subcellularLocation>
</comment>
<feature type="compositionally biased region" description="Low complexity" evidence="8">
    <location>
        <begin position="215"/>
        <end position="225"/>
    </location>
</feature>
<keyword evidence="4 7" id="KW-0472">Membrane</keyword>
<reference evidence="9 10" key="1">
    <citation type="submission" date="2020-08" db="EMBL/GenBank/DDBJ databases">
        <title>Sequencing the genomes of 1000 actinobacteria strains.</title>
        <authorList>
            <person name="Klenk H.-P."/>
        </authorList>
    </citation>
    <scope>NUCLEOTIDE SEQUENCE [LARGE SCALE GENOMIC DNA]</scope>
    <source>
        <strain evidence="9 10">DSM 22826</strain>
    </source>
</reference>
<dbReference type="GO" id="GO:0009252">
    <property type="term" value="P:peptidoglycan biosynthetic process"/>
    <property type="evidence" value="ECO:0007669"/>
    <property type="project" value="UniProtKB-UniRule"/>
</dbReference>
<feature type="compositionally biased region" description="Pro residues" evidence="8">
    <location>
        <begin position="249"/>
        <end position="265"/>
    </location>
</feature>
<dbReference type="PANTHER" id="PTHR30518">
    <property type="entry name" value="ENDOLYTIC MUREIN TRANSGLYCOSYLASE"/>
    <property type="match status" value="1"/>
</dbReference>
<evidence type="ECO:0000313" key="9">
    <source>
        <dbReference type="EMBL" id="MBB2997135.1"/>
    </source>
</evidence>
<dbReference type="InterPro" id="IPR003770">
    <property type="entry name" value="MLTG-like"/>
</dbReference>
<evidence type="ECO:0000313" key="10">
    <source>
        <dbReference type="Proteomes" id="UP000523000"/>
    </source>
</evidence>
<dbReference type="GO" id="GO:0008932">
    <property type="term" value="F:lytic endotransglycosylase activity"/>
    <property type="evidence" value="ECO:0007669"/>
    <property type="project" value="UniProtKB-UniRule"/>
</dbReference>
<evidence type="ECO:0000256" key="7">
    <source>
        <dbReference type="HAMAP-Rule" id="MF_02065"/>
    </source>
</evidence>
<evidence type="ECO:0000256" key="5">
    <source>
        <dbReference type="ARBA" id="ARBA00023239"/>
    </source>
</evidence>
<feature type="region of interest" description="Disordered" evidence="8">
    <location>
        <begin position="110"/>
        <end position="304"/>
    </location>
</feature>
<accession>A0A839QR42</accession>
<proteinExistence type="inferred from homology"/>
<dbReference type="GO" id="GO:0071555">
    <property type="term" value="P:cell wall organization"/>
    <property type="evidence" value="ECO:0007669"/>
    <property type="project" value="UniProtKB-KW"/>
</dbReference>
<feature type="compositionally biased region" description="Low complexity" evidence="8">
    <location>
        <begin position="110"/>
        <end position="124"/>
    </location>
</feature>
<keyword evidence="6 7" id="KW-0961">Cell wall biogenesis/degradation</keyword>
<dbReference type="EC" id="4.2.2.29" evidence="7"/>
<protein>
    <recommendedName>
        <fullName evidence="7">Endolytic murein transglycosylase</fullName>
        <ecNumber evidence="7">4.2.2.29</ecNumber>
    </recommendedName>
    <alternativeName>
        <fullName evidence="7">Peptidoglycan lytic transglycosylase</fullName>
    </alternativeName>
    <alternativeName>
        <fullName evidence="7">Peptidoglycan polymerization terminase</fullName>
    </alternativeName>
</protein>
<comment type="similarity">
    <text evidence="7">Belongs to the transglycosylase MltG family.</text>
</comment>
<evidence type="ECO:0000256" key="8">
    <source>
        <dbReference type="SAM" id="MobiDB-lite"/>
    </source>
</evidence>
<feature type="region of interest" description="Disordered" evidence="8">
    <location>
        <begin position="1"/>
        <end position="52"/>
    </location>
</feature>
<dbReference type="PANTHER" id="PTHR30518:SF2">
    <property type="entry name" value="ENDOLYTIC MUREIN TRANSGLYCOSYLASE"/>
    <property type="match status" value="1"/>
</dbReference>
<dbReference type="Pfam" id="PF02618">
    <property type="entry name" value="YceG"/>
    <property type="match status" value="1"/>
</dbReference>
<evidence type="ECO:0000256" key="4">
    <source>
        <dbReference type="ARBA" id="ARBA00023136"/>
    </source>
</evidence>
<name>A0A839QR42_9MICC</name>
<dbReference type="RefSeq" id="WP_183512685.1">
    <property type="nucleotide sequence ID" value="NZ_BAABGK010000040.1"/>
</dbReference>
<keyword evidence="2 7" id="KW-0812">Transmembrane</keyword>
<dbReference type="Gene3D" id="3.30.1490.480">
    <property type="entry name" value="Endolytic murein transglycosylase"/>
    <property type="match status" value="1"/>
</dbReference>
<feature type="compositionally biased region" description="Polar residues" evidence="8">
    <location>
        <begin position="1"/>
        <end position="17"/>
    </location>
</feature>
<comment type="catalytic activity">
    <reaction evidence="7">
        <text>a peptidoglycan chain = a peptidoglycan chain with N-acetyl-1,6-anhydromuramyl-[peptide] at the reducing end + a peptidoglycan chain with N-acetylglucosamine at the non-reducing end.</text>
        <dbReference type="EC" id="4.2.2.29"/>
    </reaction>
</comment>
<sequence length="713" mass="77816">MSNDPTNNSPEAEQSYSPRRAARAARARAESDGWGTHIPGNQPASDEDAIPATSTLRAAEAALLTAATERAAEGVRKQAEAKVAIEQAAARRLAAEEKGRREYEAMQAKAAAAEQAKARSSAVAETRRKAAAEAEEKGRREYEAMQAREERARNRAEAETRRAEAEERGRREYEALRARQAAEKKSIAAAAAQRARDEAASAQSEATERIRRTLAAQRQRQYAYAHSPSDPLNTEPADSRQPFDAPEQTPTPAPPVATPSVVPPVPEHEEHDEADPWLEEPRQLEPPETETADAEIGGPWTQAVDGDLADEDIEPQHEHYDTQDWEADDYASHPALDFVEGERENVFLPGDPGTAAVARKKRRTRRNVIMLGVLGGFIVLVLVAVLFLQSVIDRLNPQDFEGPGGAPIAFEVKQGWGPLQIGASLQDQHIVASKKLFVEALNLVDADSKTIHPGKYELREEMPAVAAATILVTQGNEKVGYVAIKQNTRIGSVLKEINSATGITLPELEKLSTDPAAFGLPANLTNLEGFLHPGEYRFPLEADAKTVLALMVDATKKELKSEGITDPDEQYRVLKIASILQAEARPDEYAIVAGALENRLHPNNVETNGLLQVDSTVIYGLGRYTLQMTAKEKADASNPFNSYVHKGLPPTPIGSPGNSAIAAAVNPKPNGFYYWVTVNTNTGETKFAKTYAEHQVYQNQFRTWCAANTDVCK</sequence>
<keyword evidence="3 7" id="KW-1133">Transmembrane helix</keyword>
<dbReference type="HAMAP" id="MF_02065">
    <property type="entry name" value="MltG"/>
    <property type="match status" value="1"/>
</dbReference>
<dbReference type="NCBIfam" id="TIGR00247">
    <property type="entry name" value="endolytic transglycosylase MltG"/>
    <property type="match status" value="1"/>
</dbReference>
<dbReference type="Proteomes" id="UP000523000">
    <property type="component" value="Unassembled WGS sequence"/>
</dbReference>
<gene>
    <name evidence="7" type="primary">mltG</name>
    <name evidence="9" type="ORF">E9229_003382</name>
</gene>
<dbReference type="EMBL" id="JACHVS010000002">
    <property type="protein sequence ID" value="MBB2997135.1"/>
    <property type="molecule type" value="Genomic_DNA"/>
</dbReference>
<keyword evidence="1 7" id="KW-1003">Cell membrane</keyword>
<keyword evidence="5 7" id="KW-0456">Lyase</keyword>
<dbReference type="GO" id="GO:0005886">
    <property type="term" value="C:plasma membrane"/>
    <property type="evidence" value="ECO:0007669"/>
    <property type="project" value="UniProtKB-SubCell"/>
</dbReference>
<comment type="function">
    <text evidence="7">Functions as a peptidoglycan terminase that cleaves nascent peptidoglycan strands endolytically to terminate their elongation.</text>
</comment>
<evidence type="ECO:0000256" key="3">
    <source>
        <dbReference type="ARBA" id="ARBA00022989"/>
    </source>
</evidence>
<feature type="transmembrane region" description="Helical" evidence="7">
    <location>
        <begin position="368"/>
        <end position="388"/>
    </location>
</feature>
<comment type="caution">
    <text evidence="9">The sequence shown here is derived from an EMBL/GenBank/DDBJ whole genome shotgun (WGS) entry which is preliminary data.</text>
</comment>
<feature type="site" description="Important for catalytic activity" evidence="7">
    <location>
        <position position="583"/>
    </location>
</feature>
<evidence type="ECO:0000256" key="6">
    <source>
        <dbReference type="ARBA" id="ARBA00023316"/>
    </source>
</evidence>
<feature type="compositionally biased region" description="Basic and acidic residues" evidence="8">
    <location>
        <begin position="125"/>
        <end position="186"/>
    </location>
</feature>
<evidence type="ECO:0000256" key="1">
    <source>
        <dbReference type="ARBA" id="ARBA00022475"/>
    </source>
</evidence>
<organism evidence="9 10">
    <name type="scientific">Paeniglutamicibacter cryotolerans</name>
    <dbReference type="NCBI Taxonomy" id="670079"/>
    <lineage>
        <taxon>Bacteria</taxon>
        <taxon>Bacillati</taxon>
        <taxon>Actinomycetota</taxon>
        <taxon>Actinomycetes</taxon>
        <taxon>Micrococcales</taxon>
        <taxon>Micrococcaceae</taxon>
        <taxon>Paeniglutamicibacter</taxon>
    </lineage>
</organism>
<dbReference type="AlphaFoldDB" id="A0A839QR42"/>